<evidence type="ECO:0000313" key="1">
    <source>
        <dbReference type="EMBL" id="KAJ8621975.1"/>
    </source>
</evidence>
<sequence>MPVPSYGRSPREESKRESRKNLKGLVRDNLHACIGLSTCNIDSNGSKFDSKTDPSCGNCSNGDLWVTNEDKCIKSNDWLVNVGDSRIQSAALRRRQSRILDLWAARQAREMITTIERQACEAELQALSSAHPVSTLASSFMRESSPARSECSIELPNLRASSLVQMWRELEAEAMSVENRTSSVNSPGSATSNAVGSIADNCSFNEEHSEYESDDRNESPVAPDDSCMDWESDAVAPRVSGSGETERGRVSDMVRRLNSGYQTTSSLTSCSDENEREQLTLSPLWAQGQTMFDLRGRSSEFHSNGNRRLIRGRQATMDLFMRIGRDRERELARLVERRTVSYFSHRSRIQALLRFRLLQHEVAIQKRPNPTSAASELDELQQRTSISVLRQRFSPRSEPDSCCPLFSNGSSRRQLPINLLDSEQSGVSEQLSNENIDDQETPTGEHDQEGLTSFSLPSTSGYWPESCQRPDNVWNENRLSVHDHLHLQATMATSSHGVTEERDSDANQHVEAECIDIRQSTDDSCPHRPRGGRSEAMHQVEQACQSSDFAWHKRRLSIHDIDWHSTINAVTMESDANTQQHVEVVAHSGGNFSAEASDLQRGGNSEAICQNWLESISNNEDGHAVTVETDPDTQQLEGEQHTDATWSTHDSNLQRIGNGHDEVMYQDWPESISNNEEGDVVTAELEPNTRQHVGLGIIQGARVVHDEAMYQDWLERISDNEEMLALLARSVVSTTLASDFRTRMDRLMSSHLQIQENQFFMEDSIVREEESSSQLPLPSQFSDHQDSHNANLVASPSTQLPLPSQFSNHQDSSLCNSSFTFNEEQNSPQLLNVDEHSNVNEVALTSIQLPLPSRLLHQQGSQLQSSPHLHDDEASNVNQVASASIQMPLQSQLLDRQSGSPQQNSSHPSMDTELIYDLREDMLRLHEDMCELRRSIESCINMQVTLQRSIKQEVSAASFNSAAESDKRSKSKSSEWALTRKGSCCICCEMQIDSLLYRCGHMCTCYKCAYELQWSSGICPICRAPIVDVVRAYSDT</sequence>
<accession>A0ACC2KLF1</accession>
<gene>
    <name evidence="1" type="ORF">MRB53_030504</name>
</gene>
<comment type="caution">
    <text evidence="1">The sequence shown here is derived from an EMBL/GenBank/DDBJ whole genome shotgun (WGS) entry which is preliminary data.</text>
</comment>
<dbReference type="EMBL" id="CM056818">
    <property type="protein sequence ID" value="KAJ8621975.1"/>
    <property type="molecule type" value="Genomic_DNA"/>
</dbReference>
<name>A0ACC2KLF1_PERAE</name>
<evidence type="ECO:0000313" key="2">
    <source>
        <dbReference type="Proteomes" id="UP001234297"/>
    </source>
</evidence>
<organism evidence="1 2">
    <name type="scientific">Persea americana</name>
    <name type="common">Avocado</name>
    <dbReference type="NCBI Taxonomy" id="3435"/>
    <lineage>
        <taxon>Eukaryota</taxon>
        <taxon>Viridiplantae</taxon>
        <taxon>Streptophyta</taxon>
        <taxon>Embryophyta</taxon>
        <taxon>Tracheophyta</taxon>
        <taxon>Spermatophyta</taxon>
        <taxon>Magnoliopsida</taxon>
        <taxon>Magnoliidae</taxon>
        <taxon>Laurales</taxon>
        <taxon>Lauraceae</taxon>
        <taxon>Persea</taxon>
    </lineage>
</organism>
<dbReference type="Proteomes" id="UP001234297">
    <property type="component" value="Chromosome 10"/>
</dbReference>
<protein>
    <submittedName>
        <fullName evidence="1">Uncharacterized protein</fullName>
    </submittedName>
</protein>
<reference evidence="1 2" key="1">
    <citation type="journal article" date="2022" name="Hortic Res">
        <title>A haplotype resolved chromosomal level avocado genome allows analysis of novel avocado genes.</title>
        <authorList>
            <person name="Nath O."/>
            <person name="Fletcher S.J."/>
            <person name="Hayward A."/>
            <person name="Shaw L.M."/>
            <person name="Masouleh A.K."/>
            <person name="Furtado A."/>
            <person name="Henry R.J."/>
            <person name="Mitter N."/>
        </authorList>
    </citation>
    <scope>NUCLEOTIDE SEQUENCE [LARGE SCALE GENOMIC DNA]</scope>
    <source>
        <strain evidence="2">cv. Hass</strain>
    </source>
</reference>
<keyword evidence="2" id="KW-1185">Reference proteome</keyword>
<proteinExistence type="predicted"/>